<evidence type="ECO:0000313" key="3">
    <source>
        <dbReference type="EMBL" id="SSA45748.1"/>
    </source>
</evidence>
<evidence type="ECO:0000313" key="5">
    <source>
        <dbReference type="Proteomes" id="UP000251571"/>
    </source>
</evidence>
<dbReference type="RefSeq" id="WP_170125395.1">
    <property type="nucleotide sequence ID" value="NZ_QGDJ01000004.1"/>
</dbReference>
<evidence type="ECO:0000259" key="1">
    <source>
        <dbReference type="Pfam" id="PF12697"/>
    </source>
</evidence>
<dbReference type="EMBL" id="QGDJ01000004">
    <property type="protein sequence ID" value="PWJ19112.1"/>
    <property type="molecule type" value="Genomic_DNA"/>
</dbReference>
<proteinExistence type="predicted"/>
<dbReference type="EMBL" id="UETC01000004">
    <property type="protein sequence ID" value="SSA45748.1"/>
    <property type="molecule type" value="Genomic_DNA"/>
</dbReference>
<dbReference type="Proteomes" id="UP000251571">
    <property type="component" value="Unassembled WGS sequence"/>
</dbReference>
<dbReference type="SUPFAM" id="SSF53474">
    <property type="entry name" value="alpha/beta-Hydrolases"/>
    <property type="match status" value="1"/>
</dbReference>
<gene>
    <name evidence="2" type="ORF">BCF38_10441</name>
    <name evidence="3" type="ORF">SAMN05421539_10441</name>
</gene>
<dbReference type="AlphaFoldDB" id="A0A2Y9AR08"/>
<name>A0A2Y9AR08_9RHOB</name>
<dbReference type="PANTHER" id="PTHR43689">
    <property type="entry name" value="HYDROLASE"/>
    <property type="match status" value="1"/>
</dbReference>
<dbReference type="Proteomes" id="UP000245839">
    <property type="component" value="Unassembled WGS sequence"/>
</dbReference>
<keyword evidence="4" id="KW-1185">Reference proteome</keyword>
<reference evidence="3 5" key="1">
    <citation type="submission" date="2016-10" db="EMBL/GenBank/DDBJ databases">
        <authorList>
            <person name="Cai Z."/>
        </authorList>
    </citation>
    <scope>NUCLEOTIDE SEQUENCE [LARGE SCALE GENOMIC DNA]</scope>
    <source>
        <strain evidence="3 5">DSM 25227</strain>
    </source>
</reference>
<dbReference type="InterPro" id="IPR029058">
    <property type="entry name" value="AB_hydrolase_fold"/>
</dbReference>
<dbReference type="Gene3D" id="3.40.50.1820">
    <property type="entry name" value="alpha/beta hydrolase"/>
    <property type="match status" value="1"/>
</dbReference>
<protein>
    <submittedName>
        <fullName evidence="3">Pimeloyl-ACP methyl ester carboxylesterase</fullName>
    </submittedName>
</protein>
<reference evidence="2 4" key="2">
    <citation type="submission" date="2018-03" db="EMBL/GenBank/DDBJ databases">
        <title>Genomic Encyclopedia of Archaeal and Bacterial Type Strains, Phase II (KMG-II): from individual species to whole genera.</title>
        <authorList>
            <person name="Goeker M."/>
        </authorList>
    </citation>
    <scope>NUCLEOTIDE SEQUENCE [LARGE SCALE GENOMIC DNA]</scope>
    <source>
        <strain evidence="2 4">DSM 25227</strain>
    </source>
</reference>
<dbReference type="PANTHER" id="PTHR43689:SF8">
    <property type="entry name" value="ALPHA_BETA-HYDROLASES SUPERFAMILY PROTEIN"/>
    <property type="match status" value="1"/>
</dbReference>
<evidence type="ECO:0000313" key="4">
    <source>
        <dbReference type="Proteomes" id="UP000245839"/>
    </source>
</evidence>
<accession>A0A2Y9AR08</accession>
<dbReference type="Pfam" id="PF12697">
    <property type="entry name" value="Abhydrolase_6"/>
    <property type="match status" value="1"/>
</dbReference>
<sequence>MRPLLALHCALASGGAWRRVFAALPEVRGIAPDLPGHGQAAEAQGPMMDAALARVHAAAPEGPLDVVGHSYGAVVALALAVEDPARIRSLTLIEPVLFAAHPEALAWSRTAMAPFAEALARGDRATAAAHFNGLWGMGDWAALPSPVRRYITDRIHLIAATRDELERDRHGLLPRLSAGFAPLLVTRRDPPLPILRIAEGLADRMPDVRRIEIEAGQDHMLPMSAPQAVAGILQAEMARGR</sequence>
<dbReference type="InterPro" id="IPR000073">
    <property type="entry name" value="AB_hydrolase_1"/>
</dbReference>
<organism evidence="3 5">
    <name type="scientific">Jannaschia seohaensis</name>
    <dbReference type="NCBI Taxonomy" id="475081"/>
    <lineage>
        <taxon>Bacteria</taxon>
        <taxon>Pseudomonadati</taxon>
        <taxon>Pseudomonadota</taxon>
        <taxon>Alphaproteobacteria</taxon>
        <taxon>Rhodobacterales</taxon>
        <taxon>Roseobacteraceae</taxon>
        <taxon>Jannaschia</taxon>
    </lineage>
</organism>
<feature type="domain" description="AB hydrolase-1" evidence="1">
    <location>
        <begin position="5"/>
        <end position="230"/>
    </location>
</feature>
<evidence type="ECO:0000313" key="2">
    <source>
        <dbReference type="EMBL" id="PWJ19112.1"/>
    </source>
</evidence>